<dbReference type="GO" id="GO:0032259">
    <property type="term" value="P:methylation"/>
    <property type="evidence" value="ECO:0007669"/>
    <property type="project" value="UniProtKB-KW"/>
</dbReference>
<feature type="domain" description="Methyltransferase type 11" evidence="4">
    <location>
        <begin position="50"/>
        <end position="149"/>
    </location>
</feature>
<dbReference type="CDD" id="cd02440">
    <property type="entry name" value="AdoMet_MTases"/>
    <property type="match status" value="1"/>
</dbReference>
<comment type="similarity">
    <text evidence="1">Belongs to the methyltransferase superfamily.</text>
</comment>
<dbReference type="OrthoDB" id="66144at2759"/>
<dbReference type="GO" id="GO:0008757">
    <property type="term" value="F:S-adenosylmethionine-dependent methyltransferase activity"/>
    <property type="evidence" value="ECO:0007669"/>
    <property type="project" value="InterPro"/>
</dbReference>
<proteinExistence type="inferred from homology"/>
<dbReference type="EMBL" id="BFAD01000008">
    <property type="protein sequence ID" value="GBE85969.1"/>
    <property type="molecule type" value="Genomic_DNA"/>
</dbReference>
<reference evidence="5 6" key="1">
    <citation type="journal article" date="2018" name="Sci. Rep.">
        <title>Genome sequence of the cauliflower mushroom Sparassis crispa (Hanabiratake) and its association with beneficial usage.</title>
        <authorList>
            <person name="Kiyama R."/>
            <person name="Furutani Y."/>
            <person name="Kawaguchi K."/>
            <person name="Nakanishi T."/>
        </authorList>
    </citation>
    <scope>NUCLEOTIDE SEQUENCE [LARGE SCALE GENOMIC DNA]</scope>
</reference>
<dbReference type="GeneID" id="38782886"/>
<protein>
    <submittedName>
        <fullName evidence="5">S-adenosyl-L-methionine-dependent methyltransferase</fullName>
    </submittedName>
</protein>
<dbReference type="AlphaFoldDB" id="A0A401GUV9"/>
<dbReference type="RefSeq" id="XP_027616882.1">
    <property type="nucleotide sequence ID" value="XM_027761081.1"/>
</dbReference>
<dbReference type="Pfam" id="PF08241">
    <property type="entry name" value="Methyltransf_11"/>
    <property type="match status" value="1"/>
</dbReference>
<dbReference type="InterPro" id="IPR013216">
    <property type="entry name" value="Methyltransf_11"/>
</dbReference>
<keyword evidence="3 5" id="KW-0808">Transferase</keyword>
<evidence type="ECO:0000259" key="4">
    <source>
        <dbReference type="Pfam" id="PF08241"/>
    </source>
</evidence>
<sequence length="275" mass="30210">MAEHLVHSVAKAGFGTGTNELYDRARPSYQAAALSHIGNTLPASAPLNIVEIGAGTGIFTRALLAHPDWSQSVNQFRAIEPSEGMRDVFAKSVRDPRVSVADGTFDSTGVGDGWADLVVIAQAFHWCPDYDKASAEFARILKPTGTLAFIWNLENRDGAGWVAQLRERIERHGQGAPQFRLGLWRAIFATPSYTALFAPPLERTWSYALSGTRALVLDRAQSHSFIAILPEHDKAAVVRDINAILDRADGLVWLDRKAGVFEYPYQTLVVVARKK</sequence>
<accession>A0A401GUV9</accession>
<name>A0A401GUV9_9APHY</name>
<keyword evidence="6" id="KW-1185">Reference proteome</keyword>
<dbReference type="Gene3D" id="3.40.50.150">
    <property type="entry name" value="Vaccinia Virus protein VP39"/>
    <property type="match status" value="1"/>
</dbReference>
<dbReference type="STRING" id="139825.A0A401GUV9"/>
<comment type="caution">
    <text evidence="5">The sequence shown here is derived from an EMBL/GenBank/DDBJ whole genome shotgun (WGS) entry which is preliminary data.</text>
</comment>
<dbReference type="InterPro" id="IPR029063">
    <property type="entry name" value="SAM-dependent_MTases_sf"/>
</dbReference>
<keyword evidence="2 5" id="KW-0489">Methyltransferase</keyword>
<evidence type="ECO:0000313" key="6">
    <source>
        <dbReference type="Proteomes" id="UP000287166"/>
    </source>
</evidence>
<evidence type="ECO:0000256" key="1">
    <source>
        <dbReference type="ARBA" id="ARBA00008361"/>
    </source>
</evidence>
<dbReference type="InParanoid" id="A0A401GUV9"/>
<dbReference type="FunCoup" id="A0A401GUV9">
    <property type="interactions" value="201"/>
</dbReference>
<evidence type="ECO:0000256" key="2">
    <source>
        <dbReference type="ARBA" id="ARBA00022603"/>
    </source>
</evidence>
<gene>
    <name evidence="5" type="ORF">SCP_0804930</name>
</gene>
<evidence type="ECO:0000313" key="5">
    <source>
        <dbReference type="EMBL" id="GBE85969.1"/>
    </source>
</evidence>
<dbReference type="PANTHER" id="PTHR44942">
    <property type="entry name" value="METHYLTRANSF_11 DOMAIN-CONTAINING PROTEIN"/>
    <property type="match status" value="1"/>
</dbReference>
<dbReference type="SUPFAM" id="SSF53335">
    <property type="entry name" value="S-adenosyl-L-methionine-dependent methyltransferases"/>
    <property type="match status" value="1"/>
</dbReference>
<dbReference type="Proteomes" id="UP000287166">
    <property type="component" value="Unassembled WGS sequence"/>
</dbReference>
<evidence type="ECO:0000256" key="3">
    <source>
        <dbReference type="ARBA" id="ARBA00022679"/>
    </source>
</evidence>
<dbReference type="PANTHER" id="PTHR44942:SF4">
    <property type="entry name" value="METHYLTRANSFERASE TYPE 11 DOMAIN-CONTAINING PROTEIN"/>
    <property type="match status" value="1"/>
</dbReference>
<organism evidence="5 6">
    <name type="scientific">Sparassis crispa</name>
    <dbReference type="NCBI Taxonomy" id="139825"/>
    <lineage>
        <taxon>Eukaryota</taxon>
        <taxon>Fungi</taxon>
        <taxon>Dikarya</taxon>
        <taxon>Basidiomycota</taxon>
        <taxon>Agaricomycotina</taxon>
        <taxon>Agaricomycetes</taxon>
        <taxon>Polyporales</taxon>
        <taxon>Sparassidaceae</taxon>
        <taxon>Sparassis</taxon>
    </lineage>
</organism>
<dbReference type="InterPro" id="IPR051052">
    <property type="entry name" value="Diverse_substrate_MTase"/>
</dbReference>